<dbReference type="Gene3D" id="1.10.287.470">
    <property type="entry name" value="Helix hairpin bin"/>
    <property type="match status" value="1"/>
</dbReference>
<comment type="similarity">
    <text evidence="1">Belongs to the membrane fusion protein (MFP) (TC 8.A.1) family.</text>
</comment>
<dbReference type="PANTHER" id="PTHR30469:SF15">
    <property type="entry name" value="HLYD FAMILY OF SECRETION PROTEINS"/>
    <property type="match status" value="1"/>
</dbReference>
<dbReference type="InterPro" id="IPR058792">
    <property type="entry name" value="Beta-barrel_RND_2"/>
</dbReference>
<reference evidence="5 6" key="1">
    <citation type="submission" date="2019-03" db="EMBL/GenBank/DDBJ databases">
        <title>Genomic Encyclopedia of Type Strains, Phase IV (KMG-IV): sequencing the most valuable type-strain genomes for metagenomic binning, comparative biology and taxonomic classification.</title>
        <authorList>
            <person name="Goeker M."/>
        </authorList>
    </citation>
    <scope>NUCLEOTIDE SEQUENCE [LARGE SCALE GENOMIC DNA]</scope>
    <source>
        <strain evidence="5 6">LX-B</strain>
    </source>
</reference>
<dbReference type="InterPro" id="IPR006143">
    <property type="entry name" value="RND_pump_MFP"/>
</dbReference>
<name>A0A4R1S0L6_HYDET</name>
<dbReference type="SUPFAM" id="SSF111369">
    <property type="entry name" value="HlyD-like secretion proteins"/>
    <property type="match status" value="1"/>
</dbReference>
<dbReference type="Gene3D" id="2.40.30.170">
    <property type="match status" value="1"/>
</dbReference>
<dbReference type="Pfam" id="PF25954">
    <property type="entry name" value="Beta-barrel_RND_2"/>
    <property type="match status" value="1"/>
</dbReference>
<evidence type="ECO:0000313" key="6">
    <source>
        <dbReference type="Proteomes" id="UP000295008"/>
    </source>
</evidence>
<evidence type="ECO:0000259" key="3">
    <source>
        <dbReference type="Pfam" id="PF25954"/>
    </source>
</evidence>
<dbReference type="InterPro" id="IPR058625">
    <property type="entry name" value="MdtA-like_BSH"/>
</dbReference>
<feature type="domain" description="YknX-like C-terminal permuted SH3-like" evidence="4">
    <location>
        <begin position="280"/>
        <end position="348"/>
    </location>
</feature>
<dbReference type="Proteomes" id="UP000295008">
    <property type="component" value="Unassembled WGS sequence"/>
</dbReference>
<dbReference type="Pfam" id="PF25917">
    <property type="entry name" value="BSH_RND"/>
    <property type="match status" value="1"/>
</dbReference>
<dbReference type="Gene3D" id="2.40.420.20">
    <property type="match status" value="1"/>
</dbReference>
<proteinExistence type="inferred from homology"/>
<accession>A0A4R1S0L6</accession>
<evidence type="ECO:0000259" key="4">
    <source>
        <dbReference type="Pfam" id="PF25989"/>
    </source>
</evidence>
<dbReference type="GO" id="GO:1990281">
    <property type="term" value="C:efflux pump complex"/>
    <property type="evidence" value="ECO:0007669"/>
    <property type="project" value="TreeGrafter"/>
</dbReference>
<dbReference type="RefSeq" id="WP_132013605.1">
    <property type="nucleotide sequence ID" value="NZ_SLUN01000006.1"/>
</dbReference>
<dbReference type="AlphaFoldDB" id="A0A4R1S0L6"/>
<evidence type="ECO:0000256" key="1">
    <source>
        <dbReference type="ARBA" id="ARBA00009477"/>
    </source>
</evidence>
<dbReference type="Gene3D" id="2.40.50.100">
    <property type="match status" value="1"/>
</dbReference>
<feature type="domain" description="CusB-like beta-barrel" evidence="3">
    <location>
        <begin position="201"/>
        <end position="273"/>
    </location>
</feature>
<dbReference type="NCBIfam" id="TIGR01730">
    <property type="entry name" value="RND_mfp"/>
    <property type="match status" value="1"/>
</dbReference>
<gene>
    <name evidence="5" type="ORF">EDC14_1006104</name>
</gene>
<sequence>MRKLIPLLLLLLIAGAMVFVLFHNKAEVDRKANNAQAATVTPVSVMTARKQTVDSSYTRTSTIVADNEVSVVAQASGKVVAVYADVGSRLNAGAPLFKIDDAVLRSKLASARTAYDVARKEWERAVRLHQEQVISDSDLESCEETFQSSKANYNAAQQDYNDATITAPVRGVVTERAVALGATVSSGTVVATLIDDSAYKITVNVGEQEAFKLKTGDAVKIETDVYPGVALSGRIRSISGKSDAVHTFPVEVQIVNDKTHPLKSGIFGKVTFHLGTLRDALVIPREALVGSVKEPRIYVAEHGVAKLRDIVVGAEVDAKLVVTAGLSENEPVIVSGQENLRDNAAIKVIHMK</sequence>
<comment type="caution">
    <text evidence="5">The sequence shown here is derived from an EMBL/GenBank/DDBJ whole genome shotgun (WGS) entry which is preliminary data.</text>
</comment>
<dbReference type="Pfam" id="PF25989">
    <property type="entry name" value="YknX_C"/>
    <property type="match status" value="1"/>
</dbReference>
<dbReference type="PANTHER" id="PTHR30469">
    <property type="entry name" value="MULTIDRUG RESISTANCE PROTEIN MDTA"/>
    <property type="match status" value="1"/>
</dbReference>
<dbReference type="InterPro" id="IPR058637">
    <property type="entry name" value="YknX-like_C"/>
</dbReference>
<dbReference type="GO" id="GO:0015562">
    <property type="term" value="F:efflux transmembrane transporter activity"/>
    <property type="evidence" value="ECO:0007669"/>
    <property type="project" value="TreeGrafter"/>
</dbReference>
<feature type="domain" description="Multidrug resistance protein MdtA-like barrel-sandwich hybrid" evidence="2">
    <location>
        <begin position="67"/>
        <end position="192"/>
    </location>
</feature>
<organism evidence="5 6">
    <name type="scientific">Hydrogenispora ethanolica</name>
    <dbReference type="NCBI Taxonomy" id="1082276"/>
    <lineage>
        <taxon>Bacteria</taxon>
        <taxon>Bacillati</taxon>
        <taxon>Bacillota</taxon>
        <taxon>Hydrogenispora</taxon>
    </lineage>
</organism>
<dbReference type="EMBL" id="SLUN01000006">
    <property type="protein sequence ID" value="TCL72394.1"/>
    <property type="molecule type" value="Genomic_DNA"/>
</dbReference>
<dbReference type="OrthoDB" id="9810430at2"/>
<keyword evidence="6" id="KW-1185">Reference proteome</keyword>
<protein>
    <submittedName>
        <fullName evidence="5">RND family efflux transporter MFP subunit</fullName>
    </submittedName>
</protein>
<evidence type="ECO:0000313" key="5">
    <source>
        <dbReference type="EMBL" id="TCL72394.1"/>
    </source>
</evidence>
<evidence type="ECO:0000259" key="2">
    <source>
        <dbReference type="Pfam" id="PF25917"/>
    </source>
</evidence>